<feature type="compositionally biased region" description="Pro residues" evidence="1">
    <location>
        <begin position="8"/>
        <end position="24"/>
    </location>
</feature>
<accession>A0AB34GDY5</accession>
<dbReference type="EMBL" id="JAIQCJ010002315">
    <property type="protein sequence ID" value="KAJ8777307.1"/>
    <property type="molecule type" value="Genomic_DNA"/>
</dbReference>
<organism evidence="2 3">
    <name type="scientific">Eschrichtius robustus</name>
    <name type="common">California gray whale</name>
    <name type="synonym">Eschrichtius gibbosus</name>
    <dbReference type="NCBI Taxonomy" id="9764"/>
    <lineage>
        <taxon>Eukaryota</taxon>
        <taxon>Metazoa</taxon>
        <taxon>Chordata</taxon>
        <taxon>Craniata</taxon>
        <taxon>Vertebrata</taxon>
        <taxon>Euteleostomi</taxon>
        <taxon>Mammalia</taxon>
        <taxon>Eutheria</taxon>
        <taxon>Laurasiatheria</taxon>
        <taxon>Artiodactyla</taxon>
        <taxon>Whippomorpha</taxon>
        <taxon>Cetacea</taxon>
        <taxon>Mysticeti</taxon>
        <taxon>Eschrichtiidae</taxon>
        <taxon>Eschrichtius</taxon>
    </lineage>
</organism>
<evidence type="ECO:0000256" key="1">
    <source>
        <dbReference type="SAM" id="MobiDB-lite"/>
    </source>
</evidence>
<reference evidence="2 3" key="1">
    <citation type="submission" date="2022-11" db="EMBL/GenBank/DDBJ databases">
        <title>Whole genome sequence of Eschrichtius robustus ER-17-0199.</title>
        <authorList>
            <person name="Bruniche-Olsen A."/>
            <person name="Black A.N."/>
            <person name="Fields C.J."/>
            <person name="Walden K."/>
            <person name="Dewoody J.A."/>
        </authorList>
    </citation>
    <scope>NUCLEOTIDE SEQUENCE [LARGE SCALE GENOMIC DNA]</scope>
    <source>
        <strain evidence="2">ER-17-0199</strain>
        <tissue evidence="2">Blubber</tissue>
    </source>
</reference>
<name>A0AB34GDY5_ESCRO</name>
<sequence length="203" mass="20996">MRSGVGPRPSPDPPPEAGPLPFPAYLPLLPRGPVRGRGRSSLQVCGKFGGAGSPEVQSEGPNRREKNVLIFLLGEVVLARNGLLSGGECGGKLDVYPLLPQEAPVAAAVLTGLLALLLGWLAALEGRLRADQPEGRGNRKGPLPSLIPTVPPTLSLSSVWMERQKAATAGGELGETGSAQEVMEGDRHGFGRASASGSLYLPG</sequence>
<dbReference type="Proteomes" id="UP001159641">
    <property type="component" value="Unassembled WGS sequence"/>
</dbReference>
<feature type="region of interest" description="Disordered" evidence="1">
    <location>
        <begin position="1"/>
        <end position="24"/>
    </location>
</feature>
<dbReference type="AlphaFoldDB" id="A0AB34GDY5"/>
<gene>
    <name evidence="2" type="ORF">J1605_014690</name>
</gene>
<feature type="region of interest" description="Disordered" evidence="1">
    <location>
        <begin position="131"/>
        <end position="150"/>
    </location>
</feature>
<evidence type="ECO:0000313" key="2">
    <source>
        <dbReference type="EMBL" id="KAJ8777307.1"/>
    </source>
</evidence>
<keyword evidence="3" id="KW-1185">Reference proteome</keyword>
<protein>
    <submittedName>
        <fullName evidence="2">Uncharacterized protein</fullName>
    </submittedName>
</protein>
<proteinExistence type="predicted"/>
<comment type="caution">
    <text evidence="2">The sequence shown here is derived from an EMBL/GenBank/DDBJ whole genome shotgun (WGS) entry which is preliminary data.</text>
</comment>
<evidence type="ECO:0000313" key="3">
    <source>
        <dbReference type="Proteomes" id="UP001159641"/>
    </source>
</evidence>